<keyword evidence="3" id="KW-0963">Cytoplasm</keyword>
<gene>
    <name evidence="5" type="ORF">GCM10011609_55380</name>
</gene>
<comment type="similarity">
    <text evidence="2">Belongs to the EspG family.</text>
</comment>
<comment type="caution">
    <text evidence="5">The sequence shown here is derived from an EMBL/GenBank/DDBJ whole genome shotgun (WGS) entry which is preliminary data.</text>
</comment>
<evidence type="ECO:0000256" key="4">
    <source>
        <dbReference type="ARBA" id="ARBA00023186"/>
    </source>
</evidence>
<evidence type="ECO:0000256" key="2">
    <source>
        <dbReference type="ARBA" id="ARBA00006411"/>
    </source>
</evidence>
<name>A0ABQ2IH09_9PSEU</name>
<organism evidence="5 6">
    <name type="scientific">Lentzea pudingi</name>
    <dbReference type="NCBI Taxonomy" id="1789439"/>
    <lineage>
        <taxon>Bacteria</taxon>
        <taxon>Bacillati</taxon>
        <taxon>Actinomycetota</taxon>
        <taxon>Actinomycetes</taxon>
        <taxon>Pseudonocardiales</taxon>
        <taxon>Pseudonocardiaceae</taxon>
        <taxon>Lentzea</taxon>
    </lineage>
</organism>
<evidence type="ECO:0000256" key="1">
    <source>
        <dbReference type="ARBA" id="ARBA00004496"/>
    </source>
</evidence>
<evidence type="ECO:0000313" key="6">
    <source>
        <dbReference type="Proteomes" id="UP000597656"/>
    </source>
</evidence>
<evidence type="ECO:0008006" key="7">
    <source>
        <dbReference type="Google" id="ProtNLM"/>
    </source>
</evidence>
<dbReference type="Proteomes" id="UP000597656">
    <property type="component" value="Unassembled WGS sequence"/>
</dbReference>
<keyword evidence="4" id="KW-0143">Chaperone</keyword>
<evidence type="ECO:0000256" key="3">
    <source>
        <dbReference type="ARBA" id="ARBA00022490"/>
    </source>
</evidence>
<proteinExistence type="inferred from homology"/>
<dbReference type="RefSeq" id="WP_308426017.1">
    <property type="nucleotide sequence ID" value="NZ_BMNC01000008.1"/>
</dbReference>
<comment type="subcellular location">
    <subcellularLocation>
        <location evidence="1">Cytoplasm</location>
    </subcellularLocation>
</comment>
<dbReference type="InterPro" id="IPR025734">
    <property type="entry name" value="EspG"/>
</dbReference>
<reference evidence="6" key="1">
    <citation type="journal article" date="2019" name="Int. J. Syst. Evol. Microbiol.">
        <title>The Global Catalogue of Microorganisms (GCM) 10K type strain sequencing project: providing services to taxonomists for standard genome sequencing and annotation.</title>
        <authorList>
            <consortium name="The Broad Institute Genomics Platform"/>
            <consortium name="The Broad Institute Genome Sequencing Center for Infectious Disease"/>
            <person name="Wu L."/>
            <person name="Ma J."/>
        </authorList>
    </citation>
    <scope>NUCLEOTIDE SEQUENCE [LARGE SCALE GENOMIC DNA]</scope>
    <source>
        <strain evidence="6">CGMCC 4.7319</strain>
    </source>
</reference>
<dbReference type="EMBL" id="BMNC01000008">
    <property type="protein sequence ID" value="GGN08629.1"/>
    <property type="molecule type" value="Genomic_DNA"/>
</dbReference>
<dbReference type="Pfam" id="PF14011">
    <property type="entry name" value="ESX-1_EspG"/>
    <property type="match status" value="1"/>
</dbReference>
<accession>A0ABQ2IH09</accession>
<keyword evidence="6" id="KW-1185">Reference proteome</keyword>
<evidence type="ECO:0000313" key="5">
    <source>
        <dbReference type="EMBL" id="GGN08629.1"/>
    </source>
</evidence>
<protein>
    <recommendedName>
        <fullName evidence="7">EspG family protein</fullName>
    </recommendedName>
</protein>
<sequence length="207" mass="21633">MIAFDLVEMDLLATHAGVRWPFPLRVPSFGKRADERAALLSEAGHGLQARGLAASHGPTGMAAALVTALHEHTVVVDLVVPGTGAVAMVYGDDALVCTQTGSTVRVAHVEAETLGDELAALVPQVRAAQLMPITLPPGAGLDLEVTGQGQAGVVRGGRRQEVSWLDSAGGRVRVDVGEDGWVSVNPVRHHDLVRAIGELAAVARAWR</sequence>